<comment type="caution">
    <text evidence="2">The sequence shown here is derived from an EMBL/GenBank/DDBJ whole genome shotgun (WGS) entry which is preliminary data.</text>
</comment>
<name>A0ABQ8UHC2_9EUKA</name>
<dbReference type="EMBL" id="JAPMOS010000039">
    <property type="protein sequence ID" value="KAJ4457807.1"/>
    <property type="molecule type" value="Genomic_DNA"/>
</dbReference>
<feature type="region of interest" description="Disordered" evidence="1">
    <location>
        <begin position="1"/>
        <end position="26"/>
    </location>
</feature>
<organism evidence="2 3">
    <name type="scientific">Paratrimastix pyriformis</name>
    <dbReference type="NCBI Taxonomy" id="342808"/>
    <lineage>
        <taxon>Eukaryota</taxon>
        <taxon>Metamonada</taxon>
        <taxon>Preaxostyla</taxon>
        <taxon>Paratrimastigidae</taxon>
        <taxon>Paratrimastix</taxon>
    </lineage>
</organism>
<keyword evidence="3" id="KW-1185">Reference proteome</keyword>
<accession>A0ABQ8UHC2</accession>
<dbReference type="SUPFAM" id="SSF52047">
    <property type="entry name" value="RNI-like"/>
    <property type="match status" value="1"/>
</dbReference>
<evidence type="ECO:0000313" key="2">
    <source>
        <dbReference type="EMBL" id="KAJ4457807.1"/>
    </source>
</evidence>
<dbReference type="Proteomes" id="UP001141327">
    <property type="component" value="Unassembled WGS sequence"/>
</dbReference>
<dbReference type="InterPro" id="IPR032675">
    <property type="entry name" value="LRR_dom_sf"/>
</dbReference>
<reference evidence="2" key="1">
    <citation type="journal article" date="2022" name="bioRxiv">
        <title>Genomics of Preaxostyla Flagellates Illuminates Evolutionary Transitions and the Path Towards Mitochondrial Loss.</title>
        <authorList>
            <person name="Novak L.V.F."/>
            <person name="Treitli S.C."/>
            <person name="Pyrih J."/>
            <person name="Halakuc P."/>
            <person name="Pipaliya S.V."/>
            <person name="Vacek V."/>
            <person name="Brzon O."/>
            <person name="Soukal P."/>
            <person name="Eme L."/>
            <person name="Dacks J.B."/>
            <person name="Karnkowska A."/>
            <person name="Elias M."/>
            <person name="Hampl V."/>
        </authorList>
    </citation>
    <scope>NUCLEOTIDE SEQUENCE</scope>
    <source>
        <strain evidence="2">RCP-MX</strain>
    </source>
</reference>
<feature type="compositionally biased region" description="Basic and acidic residues" evidence="1">
    <location>
        <begin position="1"/>
        <end position="19"/>
    </location>
</feature>
<gene>
    <name evidence="2" type="ORF">PAPYR_6624</name>
</gene>
<dbReference type="Gene3D" id="3.80.10.10">
    <property type="entry name" value="Ribonuclease Inhibitor"/>
    <property type="match status" value="1"/>
</dbReference>
<proteinExistence type="predicted"/>
<evidence type="ECO:0000313" key="3">
    <source>
        <dbReference type="Proteomes" id="UP001141327"/>
    </source>
</evidence>
<evidence type="ECO:0000256" key="1">
    <source>
        <dbReference type="SAM" id="MobiDB-lite"/>
    </source>
</evidence>
<sequence>MATLKRSTERGLPKTRSENSDPLPRFEPANSHCHVCGSDSGSTGLTQIASPLVLRLSPRLERLTLAVLDQSDPVDLRIEGPGLRTFKLAELDREAVGDRPAQLALTLHHCPALASLCLEFDSLASITLGDVDDGRAHHPHASLRRLCIGDRSCSMPDEHLLAFLAQHGAGLSRLFIRRSVSEAAWPRLVTALGQQLPQLTHLFLGSYPTHLSLSCPRLRMLSIWANGPCGSLQSLVLDCPRLEELMAPFNETLETFELVGSASACAPPLWFIGKVGRAWEDRLEERFPQASISNSCNRFSYGA</sequence>
<protein>
    <submittedName>
        <fullName evidence="2">Uncharacterized protein</fullName>
    </submittedName>
</protein>